<protein>
    <submittedName>
        <fullName evidence="3">N5,N10-methylene tetrahydromethanopterin reductase</fullName>
    </submittedName>
</protein>
<reference evidence="3 4" key="1">
    <citation type="submission" date="2022-11" db="EMBL/GenBank/DDBJ databases">
        <title>Genome Sequencing of Nocardia sp. ON39_IFM12276 and assembly.</title>
        <authorList>
            <person name="Shimojima M."/>
            <person name="Toyokawa M."/>
            <person name="Uesaka K."/>
        </authorList>
    </citation>
    <scope>NUCLEOTIDE SEQUENCE [LARGE SCALE GENOMIC DNA]</scope>
    <source>
        <strain evidence="3 4">IFM 12276</strain>
    </source>
</reference>
<proteinExistence type="predicted"/>
<dbReference type="EMBL" id="AP026978">
    <property type="protein sequence ID" value="BDU03009.1"/>
    <property type="molecule type" value="Genomic_DNA"/>
</dbReference>
<dbReference type="Pfam" id="PF00296">
    <property type="entry name" value="Bac_luciferase"/>
    <property type="match status" value="1"/>
</dbReference>
<evidence type="ECO:0000313" key="3">
    <source>
        <dbReference type="EMBL" id="BDU03009.1"/>
    </source>
</evidence>
<dbReference type="Gene3D" id="3.20.20.30">
    <property type="entry name" value="Luciferase-like domain"/>
    <property type="match status" value="1"/>
</dbReference>
<dbReference type="PANTHER" id="PTHR43244">
    <property type="match status" value="1"/>
</dbReference>
<keyword evidence="1" id="KW-0560">Oxidoreductase</keyword>
<dbReference type="PANTHER" id="PTHR43244:SF1">
    <property type="entry name" value="5,10-METHYLENETETRAHYDROMETHANOPTERIN REDUCTASE"/>
    <property type="match status" value="1"/>
</dbReference>
<evidence type="ECO:0000256" key="1">
    <source>
        <dbReference type="ARBA" id="ARBA00023002"/>
    </source>
</evidence>
<feature type="domain" description="Luciferase-like" evidence="2">
    <location>
        <begin position="15"/>
        <end position="231"/>
    </location>
</feature>
<dbReference type="RefSeq" id="WP_281876140.1">
    <property type="nucleotide sequence ID" value="NZ_AP026978.1"/>
</dbReference>
<sequence>MLSTRPPQFGLFLIPEADDFRRLAELSVYADVSGLDLIGIQDHPYQRRFLDTWTLITALAARTERITFFPDVANLPLRHPALLAKAVASLDIISDGRIQLGLGAGAFWDAVAGMGGPRRTGGEAVHALAEAIAVIRALWSDARSVRVPGAFYALAGAHPGPRPQHDPGIWLGARGPRMLELTGRVADGWVPSAAWAPPEFLAEAGRRIDDAAVAADRDPLTVRRVLNVSGTITADGADRGFLEGPAERWVDDLLALHRDQRIDGFVFWPTEGEPVEQIRRYTEQVVPAVRTGAGA</sequence>
<dbReference type="InterPro" id="IPR011251">
    <property type="entry name" value="Luciferase-like_dom"/>
</dbReference>
<dbReference type="CDD" id="cd01097">
    <property type="entry name" value="Tetrahydromethanopterin_reductase"/>
    <property type="match status" value="1"/>
</dbReference>
<name>A0ABM8D6E2_9NOCA</name>
<organism evidence="3 4">
    <name type="scientific">Nocardia sputorum</name>
    <dbReference type="NCBI Taxonomy" id="2984338"/>
    <lineage>
        <taxon>Bacteria</taxon>
        <taxon>Bacillati</taxon>
        <taxon>Actinomycetota</taxon>
        <taxon>Actinomycetes</taxon>
        <taxon>Mycobacteriales</taxon>
        <taxon>Nocardiaceae</taxon>
        <taxon>Nocardia</taxon>
    </lineage>
</organism>
<gene>
    <name evidence="3" type="primary">hmd_2</name>
    <name evidence="3" type="ORF">IFM12276_60370</name>
</gene>
<dbReference type="Proteomes" id="UP001317870">
    <property type="component" value="Chromosome"/>
</dbReference>
<keyword evidence="4" id="KW-1185">Reference proteome</keyword>
<evidence type="ECO:0000313" key="4">
    <source>
        <dbReference type="Proteomes" id="UP001317870"/>
    </source>
</evidence>
<dbReference type="InterPro" id="IPR036661">
    <property type="entry name" value="Luciferase-like_sf"/>
</dbReference>
<dbReference type="SUPFAM" id="SSF51679">
    <property type="entry name" value="Bacterial luciferase-like"/>
    <property type="match status" value="1"/>
</dbReference>
<dbReference type="InterPro" id="IPR050564">
    <property type="entry name" value="F420-G6PD/mer"/>
</dbReference>
<evidence type="ECO:0000259" key="2">
    <source>
        <dbReference type="Pfam" id="PF00296"/>
    </source>
</evidence>
<accession>A0ABM8D6E2</accession>